<evidence type="ECO:0000256" key="6">
    <source>
        <dbReference type="ARBA" id="ARBA00047512"/>
    </source>
</evidence>
<feature type="chain" id="PRO_5012570886" description="glycerophosphodiester phosphodiesterase" evidence="7">
    <location>
        <begin position="23"/>
        <end position="415"/>
    </location>
</feature>
<dbReference type="Pfam" id="PF03009">
    <property type="entry name" value="GDPD"/>
    <property type="match status" value="1"/>
</dbReference>
<dbReference type="InterPro" id="IPR030395">
    <property type="entry name" value="GP_PDE_dom"/>
</dbReference>
<keyword evidence="5" id="KW-0378">Hydrolase</keyword>
<dbReference type="GO" id="GO:0006629">
    <property type="term" value="P:lipid metabolic process"/>
    <property type="evidence" value="ECO:0007669"/>
    <property type="project" value="InterPro"/>
</dbReference>
<dbReference type="Gene3D" id="3.20.20.190">
    <property type="entry name" value="Phosphatidylinositol (PI) phosphodiesterase"/>
    <property type="match status" value="1"/>
</dbReference>
<dbReference type="GO" id="GO:0008889">
    <property type="term" value="F:glycerophosphodiester phosphodiesterase activity"/>
    <property type="evidence" value="ECO:0007669"/>
    <property type="project" value="UniProtKB-EC"/>
</dbReference>
<keyword evidence="4" id="KW-0319">Glycerol metabolism</keyword>
<dbReference type="PROSITE" id="PS51257">
    <property type="entry name" value="PROKAR_LIPOPROTEIN"/>
    <property type="match status" value="1"/>
</dbReference>
<keyword evidence="10" id="KW-1185">Reference proteome</keyword>
<protein>
    <recommendedName>
        <fullName evidence="2">glycerophosphodiester phosphodiesterase</fullName>
        <ecNumber evidence="2">3.1.4.46</ecNumber>
    </recommendedName>
</protein>
<comment type="caution">
    <text evidence="9">The sequence shown here is derived from an EMBL/GenBank/DDBJ whole genome shotgun (WGS) entry which is preliminary data.</text>
</comment>
<evidence type="ECO:0000256" key="2">
    <source>
        <dbReference type="ARBA" id="ARBA00012247"/>
    </source>
</evidence>
<reference evidence="9 10" key="1">
    <citation type="journal article" date="2016" name="Mol. Biol. Evol.">
        <title>Genome-Wide Survey of Gut Fungi (Harpellales) Reveals the First Horizontally Transferred Ubiquitin Gene from a Mosquito Host.</title>
        <authorList>
            <person name="Wang Y."/>
            <person name="White M.M."/>
            <person name="Kvist S."/>
            <person name="Moncalvo J.M."/>
        </authorList>
    </citation>
    <scope>NUCLEOTIDE SEQUENCE [LARGE SCALE GENOMIC DNA]</scope>
    <source>
        <strain evidence="9 10">ALG-7-W6</strain>
    </source>
</reference>
<sequence>MFSKRSISFSVLSVLFSSFVSSSCVWNTLDGNPSKLVGHRGEKAFMPEHSLGSYHMAAFESADYIEPDVVVTKDQVLVVLHNEWLSDTTNVASIPKFADRKRSFTFVGNYTTINRTDYFVFDFTYAELQEINQVQVTTYPYRPQYFNNDFSIMSVETYFDKIANLTTIFNRTFGVIPELKSPELFNYLHPSANGRWFEDTLLSIMEKRGMFVNQPPARAPLTGEGDLVDGVLNIKPLNYQAPNYIRAAIQSFDPETCKYASSKTNIPIVWLDSATPEWYTPAGLDDIAKYSKIFSPWKDLMLAGPKAFFDISKVPYNQTKIDSMGGFLEPKEFVAACHKRGIELSPYTFYDSRQNNLLLCSTSNDTRLTWCPKNRKEELQYFFDIGSDYLFVENIFEAQMVRLAHDYKVRYGIDY</sequence>
<dbReference type="InterPro" id="IPR017946">
    <property type="entry name" value="PLC-like_Pdiesterase_TIM-brl"/>
</dbReference>
<dbReference type="PANTHER" id="PTHR43620:SF7">
    <property type="entry name" value="GLYCEROPHOSPHODIESTER PHOSPHODIESTERASE GDPD5-RELATED"/>
    <property type="match status" value="1"/>
</dbReference>
<comment type="similarity">
    <text evidence="1">Belongs to the glycerophosphoryl diester phosphodiesterase family.</text>
</comment>
<feature type="signal peptide" evidence="7">
    <location>
        <begin position="1"/>
        <end position="22"/>
    </location>
</feature>
<dbReference type="EMBL" id="LSSL01003947">
    <property type="protein sequence ID" value="OLY79937.1"/>
    <property type="molecule type" value="Genomic_DNA"/>
</dbReference>
<dbReference type="PROSITE" id="PS51704">
    <property type="entry name" value="GP_PDE"/>
    <property type="match status" value="1"/>
</dbReference>
<dbReference type="EC" id="3.1.4.46" evidence="2"/>
<dbReference type="PANTHER" id="PTHR43620">
    <property type="entry name" value="GLYCEROPHOSPHORYL DIESTER PHOSPHODIESTERASE"/>
    <property type="match status" value="1"/>
</dbReference>
<gene>
    <name evidence="9" type="ORF">AYI68_g5979</name>
</gene>
<dbReference type="STRING" id="133383.A0A1R0GSQ8"/>
<accession>A0A1R0GSQ8</accession>
<evidence type="ECO:0000256" key="3">
    <source>
        <dbReference type="ARBA" id="ARBA00022729"/>
    </source>
</evidence>
<dbReference type="SUPFAM" id="SSF51695">
    <property type="entry name" value="PLC-like phosphodiesterases"/>
    <property type="match status" value="1"/>
</dbReference>
<evidence type="ECO:0000313" key="9">
    <source>
        <dbReference type="EMBL" id="OLY79937.1"/>
    </source>
</evidence>
<dbReference type="GO" id="GO:0006071">
    <property type="term" value="P:glycerol metabolic process"/>
    <property type="evidence" value="ECO:0007669"/>
    <property type="project" value="UniProtKB-KW"/>
</dbReference>
<organism evidence="9 10">
    <name type="scientific">Smittium mucronatum</name>
    <dbReference type="NCBI Taxonomy" id="133383"/>
    <lineage>
        <taxon>Eukaryota</taxon>
        <taxon>Fungi</taxon>
        <taxon>Fungi incertae sedis</taxon>
        <taxon>Zoopagomycota</taxon>
        <taxon>Kickxellomycotina</taxon>
        <taxon>Harpellomycetes</taxon>
        <taxon>Harpellales</taxon>
        <taxon>Legeriomycetaceae</taxon>
        <taxon>Smittium</taxon>
    </lineage>
</organism>
<evidence type="ECO:0000256" key="7">
    <source>
        <dbReference type="SAM" id="SignalP"/>
    </source>
</evidence>
<evidence type="ECO:0000259" key="8">
    <source>
        <dbReference type="PROSITE" id="PS51704"/>
    </source>
</evidence>
<evidence type="ECO:0000256" key="5">
    <source>
        <dbReference type="ARBA" id="ARBA00022801"/>
    </source>
</evidence>
<dbReference type="Proteomes" id="UP000187455">
    <property type="component" value="Unassembled WGS sequence"/>
</dbReference>
<name>A0A1R0GSQ8_9FUNG</name>
<comment type="catalytic activity">
    <reaction evidence="6">
        <text>a sn-glycero-3-phosphodiester + H2O = an alcohol + sn-glycerol 3-phosphate + H(+)</text>
        <dbReference type="Rhea" id="RHEA:12969"/>
        <dbReference type="ChEBI" id="CHEBI:15377"/>
        <dbReference type="ChEBI" id="CHEBI:15378"/>
        <dbReference type="ChEBI" id="CHEBI:30879"/>
        <dbReference type="ChEBI" id="CHEBI:57597"/>
        <dbReference type="ChEBI" id="CHEBI:83408"/>
        <dbReference type="EC" id="3.1.4.46"/>
    </reaction>
</comment>
<evidence type="ECO:0000256" key="4">
    <source>
        <dbReference type="ARBA" id="ARBA00022798"/>
    </source>
</evidence>
<feature type="domain" description="GP-PDE" evidence="8">
    <location>
        <begin position="34"/>
        <end position="402"/>
    </location>
</feature>
<keyword evidence="3 7" id="KW-0732">Signal</keyword>
<evidence type="ECO:0000256" key="1">
    <source>
        <dbReference type="ARBA" id="ARBA00007277"/>
    </source>
</evidence>
<proteinExistence type="inferred from homology"/>
<dbReference type="AlphaFoldDB" id="A0A1R0GSQ8"/>
<evidence type="ECO:0000313" key="10">
    <source>
        <dbReference type="Proteomes" id="UP000187455"/>
    </source>
</evidence>
<dbReference type="OrthoDB" id="1058301at2759"/>